<feature type="region of interest" description="Disordered" evidence="1">
    <location>
        <begin position="214"/>
        <end position="333"/>
    </location>
</feature>
<feature type="domain" description="BTB" evidence="2">
    <location>
        <begin position="19"/>
        <end position="90"/>
    </location>
</feature>
<name>A0A8I3ADX7_9AGAM</name>
<proteinExistence type="predicted"/>
<evidence type="ECO:0000256" key="1">
    <source>
        <dbReference type="SAM" id="MobiDB-lite"/>
    </source>
</evidence>
<dbReference type="PROSITE" id="PS50097">
    <property type="entry name" value="BTB"/>
    <property type="match status" value="1"/>
</dbReference>
<keyword evidence="4" id="KW-1185">Reference proteome</keyword>
<feature type="compositionally biased region" description="Polar residues" evidence="1">
    <location>
        <begin position="217"/>
        <end position="248"/>
    </location>
</feature>
<evidence type="ECO:0000313" key="4">
    <source>
        <dbReference type="Proteomes" id="UP000683000"/>
    </source>
</evidence>
<dbReference type="Gene3D" id="3.30.710.10">
    <property type="entry name" value="Potassium Channel Kv1.1, Chain A"/>
    <property type="match status" value="1"/>
</dbReference>
<evidence type="ECO:0000313" key="3">
    <source>
        <dbReference type="EMBL" id="KAG6382006.1"/>
    </source>
</evidence>
<dbReference type="InterPro" id="IPR011333">
    <property type="entry name" value="SKP1/BTB/POZ_sf"/>
</dbReference>
<dbReference type="SUPFAM" id="SSF54695">
    <property type="entry name" value="POZ domain"/>
    <property type="match status" value="1"/>
</dbReference>
<organism evidence="3 4">
    <name type="scientific">Boletus reticuloceps</name>
    <dbReference type="NCBI Taxonomy" id="495285"/>
    <lineage>
        <taxon>Eukaryota</taxon>
        <taxon>Fungi</taxon>
        <taxon>Dikarya</taxon>
        <taxon>Basidiomycota</taxon>
        <taxon>Agaricomycotina</taxon>
        <taxon>Agaricomycetes</taxon>
        <taxon>Agaricomycetidae</taxon>
        <taxon>Boletales</taxon>
        <taxon>Boletineae</taxon>
        <taxon>Boletaceae</taxon>
        <taxon>Boletoideae</taxon>
        <taxon>Boletus</taxon>
    </lineage>
</organism>
<dbReference type="Proteomes" id="UP000683000">
    <property type="component" value="Unassembled WGS sequence"/>
</dbReference>
<feature type="compositionally biased region" description="Basic and acidic residues" evidence="1">
    <location>
        <begin position="271"/>
        <end position="311"/>
    </location>
</feature>
<protein>
    <recommendedName>
        <fullName evidence="2">BTB domain-containing protein</fullName>
    </recommendedName>
</protein>
<dbReference type="OrthoDB" id="9997739at2759"/>
<accession>A0A8I3ADX7</accession>
<comment type="caution">
    <text evidence="3">The sequence shown here is derived from an EMBL/GenBank/DDBJ whole genome shotgun (WGS) entry which is preliminary data.</text>
</comment>
<sequence length="333" mass="37748">MGGGLGRVLNHPEYYLSDGSVSFLTGSTLFRVHRSFFERESDVFRDLFASAAEEDPQSGSDARPFTLDVHPDDFAQFCWVWYDREYSYRQQPKENWVTILRLSTRWVFPRIRELAVRELEALHLPPAERIAIYNEHGIDDERLFSSYVEMCRSPTLPSEEEARLIQMDALVNILQAREDAQRKAVELGHESPTSACLEDETLREIVSRFFKPAGLNLRSNGTSTGSEVQASNLNGERAQGTASANETITLEEPQVPNKKAQTTSGQSRAVGEAEDKTNATKATQAKETEEKEKAEKERKQEQEKEVRERAQKTGGQKQQQNTPRRANDTSAFD</sequence>
<evidence type="ECO:0000259" key="2">
    <source>
        <dbReference type="PROSITE" id="PS50097"/>
    </source>
</evidence>
<feature type="compositionally biased region" description="Low complexity" evidence="1">
    <location>
        <begin position="312"/>
        <end position="322"/>
    </location>
</feature>
<dbReference type="AlphaFoldDB" id="A0A8I3ADX7"/>
<reference evidence="3" key="1">
    <citation type="submission" date="2021-03" db="EMBL/GenBank/DDBJ databases">
        <title>Evolutionary innovations through gain and loss of genes in the ectomycorrhizal Boletales.</title>
        <authorList>
            <person name="Wu G."/>
            <person name="Miyauchi S."/>
            <person name="Morin E."/>
            <person name="Yang Z.-L."/>
            <person name="Xu J."/>
            <person name="Martin F.M."/>
        </authorList>
    </citation>
    <scope>NUCLEOTIDE SEQUENCE</scope>
    <source>
        <strain evidence="3">BR01</strain>
    </source>
</reference>
<dbReference type="EMBL" id="JAGFBS010000001">
    <property type="protein sequence ID" value="KAG6382006.1"/>
    <property type="molecule type" value="Genomic_DNA"/>
</dbReference>
<dbReference type="InterPro" id="IPR000210">
    <property type="entry name" value="BTB/POZ_dom"/>
</dbReference>
<gene>
    <name evidence="3" type="ORF">JVT61DRAFT_637</name>
</gene>